<evidence type="ECO:0000313" key="4">
    <source>
        <dbReference type="EMBL" id="KAF4148566.1"/>
    </source>
</evidence>
<proteinExistence type="predicted"/>
<accession>A0A833WUM1</accession>
<feature type="compositionally biased region" description="Basic and acidic residues" evidence="1">
    <location>
        <begin position="47"/>
        <end position="60"/>
    </location>
</feature>
<feature type="compositionally biased region" description="Polar residues" evidence="1">
    <location>
        <begin position="1"/>
        <end position="19"/>
    </location>
</feature>
<gene>
    <name evidence="2" type="ORF">GN244_ATG09909</name>
    <name evidence="4" type="ORF">GN958_ATG02246</name>
    <name evidence="3" type="ORF">GN958_ATG14188</name>
</gene>
<organism evidence="2 5">
    <name type="scientific">Phytophthora infestans</name>
    <name type="common">Potato late blight agent</name>
    <name type="synonym">Botrytis infestans</name>
    <dbReference type="NCBI Taxonomy" id="4787"/>
    <lineage>
        <taxon>Eukaryota</taxon>
        <taxon>Sar</taxon>
        <taxon>Stramenopiles</taxon>
        <taxon>Oomycota</taxon>
        <taxon>Peronosporomycetes</taxon>
        <taxon>Peronosporales</taxon>
        <taxon>Peronosporaceae</taxon>
        <taxon>Phytophthora</taxon>
    </lineage>
</organism>
<keyword evidence="5" id="KW-1185">Reference proteome</keyword>
<feature type="region of interest" description="Disordered" evidence="1">
    <location>
        <begin position="1"/>
        <end position="87"/>
    </location>
</feature>
<feature type="compositionally biased region" description="Low complexity" evidence="1">
    <location>
        <begin position="35"/>
        <end position="46"/>
    </location>
</feature>
<dbReference type="Proteomes" id="UP000602510">
    <property type="component" value="Unassembled WGS sequence"/>
</dbReference>
<name>A0A833WUM1_PHYIN</name>
<dbReference type="EMBL" id="WSZM01000220">
    <property type="protein sequence ID" value="KAF4037986.1"/>
    <property type="molecule type" value="Genomic_DNA"/>
</dbReference>
<evidence type="ECO:0000313" key="5">
    <source>
        <dbReference type="Proteomes" id="UP000602510"/>
    </source>
</evidence>
<protein>
    <submittedName>
        <fullName evidence="2">Uncharacterized protein</fullName>
    </submittedName>
</protein>
<feature type="region of interest" description="Disordered" evidence="1">
    <location>
        <begin position="171"/>
        <end position="204"/>
    </location>
</feature>
<sequence length="204" mass="22906">MGQTTTTEVECSSQISNPDASECDSEAPAQQTREATALQVATATAAGDRESNPDGDDTRAASEAVGVHVEASADNSQQRGPPDEEDEERIYVFAGQGRRGVDSLVSRRARLPRWPRDALVRECRRRRYRRRTGRYIVEFEVERVGGRPDPGTSRKLWINYSDYEQLWREGRMRVGAKDGQNDDDDKSREDDGGEDDRVVSQRNA</sequence>
<comment type="caution">
    <text evidence="2">The sequence shown here is derived from an EMBL/GenBank/DDBJ whole genome shotgun (WGS) entry which is preliminary data.</text>
</comment>
<dbReference type="EMBL" id="JAACNO010000260">
    <property type="protein sequence ID" value="KAF4148566.1"/>
    <property type="molecule type" value="Genomic_DNA"/>
</dbReference>
<dbReference type="AlphaFoldDB" id="A0A833WUM1"/>
<dbReference type="Proteomes" id="UP000704712">
    <property type="component" value="Unassembled WGS sequence"/>
</dbReference>
<dbReference type="EMBL" id="JAACNO010001928">
    <property type="protein sequence ID" value="KAF4136618.1"/>
    <property type="molecule type" value="Genomic_DNA"/>
</dbReference>
<evidence type="ECO:0000313" key="3">
    <source>
        <dbReference type="EMBL" id="KAF4136618.1"/>
    </source>
</evidence>
<evidence type="ECO:0000256" key="1">
    <source>
        <dbReference type="SAM" id="MobiDB-lite"/>
    </source>
</evidence>
<reference evidence="2" key="1">
    <citation type="submission" date="2020-04" db="EMBL/GenBank/DDBJ databases">
        <title>Hybrid Assembly of Korean Phytophthora infestans isolates.</title>
        <authorList>
            <person name="Prokchorchik M."/>
            <person name="Lee Y."/>
            <person name="Seo J."/>
            <person name="Cho J.-H."/>
            <person name="Park Y.-E."/>
            <person name="Jang D.-C."/>
            <person name="Im J.-S."/>
            <person name="Choi J.-G."/>
            <person name="Park H.-J."/>
            <person name="Lee G.-B."/>
            <person name="Lee Y.-G."/>
            <person name="Hong S.-Y."/>
            <person name="Cho K."/>
            <person name="Sohn K.H."/>
        </authorList>
    </citation>
    <scope>NUCLEOTIDE SEQUENCE</scope>
    <source>
        <strain evidence="2">KR_1_A1</strain>
        <strain evidence="3">KR_2_A2</strain>
    </source>
</reference>
<evidence type="ECO:0000313" key="2">
    <source>
        <dbReference type="EMBL" id="KAF4037986.1"/>
    </source>
</evidence>